<dbReference type="EC" id="3.5.3.13" evidence="6"/>
<keyword evidence="2" id="KW-0479">Metal-binding</keyword>
<dbReference type="RefSeq" id="WP_394826303.1">
    <property type="nucleotide sequence ID" value="NZ_CP089984.1"/>
</dbReference>
<evidence type="ECO:0000256" key="2">
    <source>
        <dbReference type="ARBA" id="ARBA00022723"/>
    </source>
</evidence>
<reference evidence="6 7" key="1">
    <citation type="submission" date="2021-12" db="EMBL/GenBank/DDBJ databases">
        <title>Discovery of the Pendulisporaceae a myxobacterial family with distinct sporulation behavior and unique specialized metabolism.</title>
        <authorList>
            <person name="Garcia R."/>
            <person name="Popoff A."/>
            <person name="Bader C.D."/>
            <person name="Loehr J."/>
            <person name="Walesch S."/>
            <person name="Walt C."/>
            <person name="Boldt J."/>
            <person name="Bunk B."/>
            <person name="Haeckl F.J.F.P.J."/>
            <person name="Gunesch A.P."/>
            <person name="Birkelbach J."/>
            <person name="Nuebel U."/>
            <person name="Pietschmann T."/>
            <person name="Bach T."/>
            <person name="Mueller R."/>
        </authorList>
    </citation>
    <scope>NUCLEOTIDE SEQUENCE [LARGE SCALE GENOMIC DNA]</scope>
    <source>
        <strain evidence="6 7">MSr11954</strain>
    </source>
</reference>
<name>A0ABZ2M5D3_9BACT</name>
<keyword evidence="3 6" id="KW-0378">Hydrolase</keyword>
<gene>
    <name evidence="6" type="ORF">LZC94_05210</name>
</gene>
<dbReference type="PANTHER" id="PTHR11271:SF48">
    <property type="entry name" value="AMIDOHYDROLASE-RELATED DOMAIN-CONTAINING PROTEIN"/>
    <property type="match status" value="1"/>
</dbReference>
<keyword evidence="7" id="KW-1185">Reference proteome</keyword>
<keyword evidence="4" id="KW-0862">Zinc</keyword>
<dbReference type="GO" id="GO:0050416">
    <property type="term" value="F:formimidoylglutamate deiminase activity"/>
    <property type="evidence" value="ECO:0007669"/>
    <property type="project" value="UniProtKB-EC"/>
</dbReference>
<dbReference type="EMBL" id="CP089984">
    <property type="protein sequence ID" value="WXB16676.1"/>
    <property type="molecule type" value="Genomic_DNA"/>
</dbReference>
<dbReference type="Gene3D" id="2.30.40.10">
    <property type="entry name" value="Urease, subunit C, domain 1"/>
    <property type="match status" value="1"/>
</dbReference>
<evidence type="ECO:0000256" key="4">
    <source>
        <dbReference type="ARBA" id="ARBA00022833"/>
    </source>
</evidence>
<feature type="domain" description="Amidohydrolase-related" evidence="5">
    <location>
        <begin position="9"/>
        <end position="341"/>
    </location>
</feature>
<sequence>MTTPLLLTFPALATAHSHAFQRGMRGGAQRRGLRGEDDFWTWRGTMYQLANALTPESIARISRVAFRELRLSGVRTVGEFHYVHHQPDGTPYAQRTLLSDTVIEAAKAEGLRIALLRVAYHRAGAGKPAEPFQARFCDPSVDAVLSDVDALRAKYKNDPDVRVGLAPHSVRAVPPSWLGPLAEYARRHRLPFHMHVAEQTREIDECVAETGRRPIELLDHLGVLSPEFVAVHATHLTDTEAKLLGAQRSFACICATTERDLGDGLPSISALRAAQVRLCTGVDSHVMTDPFEDMRSLETLERLRTQSRVTFSPDGVSPAEQLWREASLEGAAACGFPDPGGDVVLRRDHPSLELVSDEHVLDAIVFGGGPALVERLEPAPRAATP</sequence>
<evidence type="ECO:0000259" key="5">
    <source>
        <dbReference type="Pfam" id="PF01979"/>
    </source>
</evidence>
<evidence type="ECO:0000256" key="3">
    <source>
        <dbReference type="ARBA" id="ARBA00022801"/>
    </source>
</evidence>
<dbReference type="PANTHER" id="PTHR11271">
    <property type="entry name" value="GUANINE DEAMINASE"/>
    <property type="match status" value="1"/>
</dbReference>
<dbReference type="Gene3D" id="3.20.20.140">
    <property type="entry name" value="Metal-dependent hydrolases"/>
    <property type="match status" value="1"/>
</dbReference>
<evidence type="ECO:0000313" key="7">
    <source>
        <dbReference type="Proteomes" id="UP001370348"/>
    </source>
</evidence>
<protein>
    <submittedName>
        <fullName evidence="6">Formimidoylglutamate deiminase</fullName>
        <ecNumber evidence="6">3.5.3.13</ecNumber>
    </submittedName>
</protein>
<organism evidence="6 7">
    <name type="scientific">Pendulispora albinea</name>
    <dbReference type="NCBI Taxonomy" id="2741071"/>
    <lineage>
        <taxon>Bacteria</taxon>
        <taxon>Pseudomonadati</taxon>
        <taxon>Myxococcota</taxon>
        <taxon>Myxococcia</taxon>
        <taxon>Myxococcales</taxon>
        <taxon>Sorangiineae</taxon>
        <taxon>Pendulisporaceae</taxon>
        <taxon>Pendulispora</taxon>
    </lineage>
</organism>
<evidence type="ECO:0000256" key="1">
    <source>
        <dbReference type="ARBA" id="ARBA00001947"/>
    </source>
</evidence>
<dbReference type="InterPro" id="IPR032466">
    <property type="entry name" value="Metal_Hydrolase"/>
</dbReference>
<dbReference type="SUPFAM" id="SSF51556">
    <property type="entry name" value="Metallo-dependent hydrolases"/>
    <property type="match status" value="1"/>
</dbReference>
<dbReference type="Pfam" id="PF01979">
    <property type="entry name" value="Amidohydro_1"/>
    <property type="match status" value="1"/>
</dbReference>
<dbReference type="Proteomes" id="UP001370348">
    <property type="component" value="Chromosome"/>
</dbReference>
<evidence type="ECO:0000313" key="6">
    <source>
        <dbReference type="EMBL" id="WXB16676.1"/>
    </source>
</evidence>
<accession>A0ABZ2M5D3</accession>
<dbReference type="InterPro" id="IPR051607">
    <property type="entry name" value="Metallo-dep_hydrolases"/>
</dbReference>
<dbReference type="InterPro" id="IPR011059">
    <property type="entry name" value="Metal-dep_hydrolase_composite"/>
</dbReference>
<dbReference type="InterPro" id="IPR006680">
    <property type="entry name" value="Amidohydro-rel"/>
</dbReference>
<proteinExistence type="predicted"/>
<dbReference type="NCBIfam" id="NF006681">
    <property type="entry name" value="PRK09229.1-2"/>
    <property type="match status" value="1"/>
</dbReference>
<comment type="cofactor">
    <cofactor evidence="1">
        <name>Zn(2+)</name>
        <dbReference type="ChEBI" id="CHEBI:29105"/>
    </cofactor>
</comment>